<reference evidence="2" key="1">
    <citation type="submission" date="2019-03" db="EMBL/GenBank/DDBJ databases">
        <title>Single cell metagenomics reveals metabolic interactions within the superorganism composed of flagellate Streblomastix strix and complex community of Bacteroidetes bacteria on its surface.</title>
        <authorList>
            <person name="Treitli S.C."/>
            <person name="Kolisko M."/>
            <person name="Husnik F."/>
            <person name="Keeling P."/>
            <person name="Hampl V."/>
        </authorList>
    </citation>
    <scope>NUCLEOTIDE SEQUENCE</scope>
    <source>
        <strain evidence="2">STM</strain>
    </source>
</reference>
<evidence type="ECO:0000256" key="1">
    <source>
        <dbReference type="SAM" id="Coils"/>
    </source>
</evidence>
<feature type="coiled-coil region" evidence="1">
    <location>
        <begin position="112"/>
        <end position="139"/>
    </location>
</feature>
<evidence type="ECO:0000313" key="2">
    <source>
        <dbReference type="EMBL" id="KAA6340016.1"/>
    </source>
</evidence>
<organism evidence="2">
    <name type="scientific">termite gut metagenome</name>
    <dbReference type="NCBI Taxonomy" id="433724"/>
    <lineage>
        <taxon>unclassified sequences</taxon>
        <taxon>metagenomes</taxon>
        <taxon>organismal metagenomes</taxon>
    </lineage>
</organism>
<comment type="caution">
    <text evidence="2">The sequence shown here is derived from an EMBL/GenBank/DDBJ whole genome shotgun (WGS) entry which is preliminary data.</text>
</comment>
<keyword evidence="1" id="KW-0175">Coiled coil</keyword>
<proteinExistence type="predicted"/>
<dbReference type="EMBL" id="SNRY01000490">
    <property type="protein sequence ID" value="KAA6340016.1"/>
    <property type="molecule type" value="Genomic_DNA"/>
</dbReference>
<name>A0A5J4S1P2_9ZZZZ</name>
<accession>A0A5J4S1P2</accession>
<dbReference type="AlphaFoldDB" id="A0A5J4S1P2"/>
<gene>
    <name evidence="2" type="ORF">EZS27_012086</name>
</gene>
<protein>
    <recommendedName>
        <fullName evidence="3">Chromosome partition protein Smc</fullName>
    </recommendedName>
</protein>
<sequence>MPQVKIESVKRKIEKEESLFLNDSTISEEVKDNYKSLDDSETSLRKKYVYLSQWNAKKNKMNSNIDKVVDITEIKTIFKELKTAIDNSDKKTTELIYKELEILKVYIETTEQRKLERYKNELLKQKELIEKRLAELDDTANL</sequence>
<evidence type="ECO:0008006" key="3">
    <source>
        <dbReference type="Google" id="ProtNLM"/>
    </source>
</evidence>